<feature type="coiled-coil region" evidence="7">
    <location>
        <begin position="173"/>
        <end position="242"/>
    </location>
</feature>
<accession>A0A1M5NJP3</accession>
<feature type="domain" description="HAMP" evidence="10">
    <location>
        <begin position="72"/>
        <end position="125"/>
    </location>
</feature>
<evidence type="ECO:0000256" key="4">
    <source>
        <dbReference type="ARBA" id="ARBA00023224"/>
    </source>
</evidence>
<keyword evidence="7" id="KW-0175">Coiled coil</keyword>
<evidence type="ECO:0000256" key="2">
    <source>
        <dbReference type="ARBA" id="ARBA00022475"/>
    </source>
</evidence>
<evidence type="ECO:0000256" key="1">
    <source>
        <dbReference type="ARBA" id="ARBA00004236"/>
    </source>
</evidence>
<dbReference type="InterPro" id="IPR004089">
    <property type="entry name" value="MCPsignal_dom"/>
</dbReference>
<evidence type="ECO:0000259" key="9">
    <source>
        <dbReference type="PROSITE" id="PS50111"/>
    </source>
</evidence>
<comment type="subcellular location">
    <subcellularLocation>
        <location evidence="1">Cell membrane</location>
    </subcellularLocation>
</comment>
<evidence type="ECO:0000259" key="10">
    <source>
        <dbReference type="PROSITE" id="PS50885"/>
    </source>
</evidence>
<keyword evidence="8" id="KW-0812">Transmembrane</keyword>
<dbReference type="SUPFAM" id="SSF58104">
    <property type="entry name" value="Methyl-accepting chemotaxis protein (MCP) signaling domain"/>
    <property type="match status" value="1"/>
</dbReference>
<dbReference type="PANTHER" id="PTHR32089:SF114">
    <property type="entry name" value="METHYL-ACCEPTING CHEMOTAXIS PROTEIN MCPB"/>
    <property type="match status" value="1"/>
</dbReference>
<organism evidence="11 12">
    <name type="scientific">Ornithinibacillus halophilus</name>
    <dbReference type="NCBI Taxonomy" id="930117"/>
    <lineage>
        <taxon>Bacteria</taxon>
        <taxon>Bacillati</taxon>
        <taxon>Bacillota</taxon>
        <taxon>Bacilli</taxon>
        <taxon>Bacillales</taxon>
        <taxon>Bacillaceae</taxon>
        <taxon>Ornithinibacillus</taxon>
    </lineage>
</organism>
<keyword evidence="4 6" id="KW-0807">Transducer</keyword>
<dbReference type="Pfam" id="PF00015">
    <property type="entry name" value="MCPsignal"/>
    <property type="match status" value="1"/>
</dbReference>
<feature type="transmembrane region" description="Helical" evidence="8">
    <location>
        <begin position="12"/>
        <end position="37"/>
    </location>
</feature>
<dbReference type="CDD" id="cd06225">
    <property type="entry name" value="HAMP"/>
    <property type="match status" value="1"/>
</dbReference>
<keyword evidence="12" id="KW-1185">Reference proteome</keyword>
<evidence type="ECO:0000313" key="11">
    <source>
        <dbReference type="EMBL" id="SHG89796.1"/>
    </source>
</evidence>
<keyword evidence="2" id="KW-1003">Cell membrane</keyword>
<dbReference type="GO" id="GO:0005886">
    <property type="term" value="C:plasma membrane"/>
    <property type="evidence" value="ECO:0007669"/>
    <property type="project" value="UniProtKB-SubCell"/>
</dbReference>
<evidence type="ECO:0000256" key="8">
    <source>
        <dbReference type="SAM" id="Phobius"/>
    </source>
</evidence>
<dbReference type="OrthoDB" id="2489132at2"/>
<dbReference type="Proteomes" id="UP000183988">
    <property type="component" value="Unassembled WGS sequence"/>
</dbReference>
<dbReference type="InterPro" id="IPR003660">
    <property type="entry name" value="HAMP_dom"/>
</dbReference>
<dbReference type="AlphaFoldDB" id="A0A1M5NJP3"/>
<gene>
    <name evidence="11" type="ORF">SAMN05216225_10824</name>
</gene>
<dbReference type="EMBL" id="FQVW01000082">
    <property type="protein sequence ID" value="SHG89796.1"/>
    <property type="molecule type" value="Genomic_DNA"/>
</dbReference>
<evidence type="ECO:0000256" key="5">
    <source>
        <dbReference type="ARBA" id="ARBA00029447"/>
    </source>
</evidence>
<evidence type="ECO:0000256" key="7">
    <source>
        <dbReference type="SAM" id="Coils"/>
    </source>
</evidence>
<feature type="transmembrane region" description="Helical" evidence="8">
    <location>
        <begin position="43"/>
        <end position="71"/>
    </location>
</feature>
<dbReference type="SMART" id="SM00304">
    <property type="entry name" value="HAMP"/>
    <property type="match status" value="2"/>
</dbReference>
<dbReference type="RefSeq" id="WP_072892088.1">
    <property type="nucleotide sequence ID" value="NZ_FQVW01000082.1"/>
</dbReference>
<proteinExistence type="inferred from homology"/>
<keyword evidence="3 8" id="KW-0472">Membrane</keyword>
<sequence>MSKKKYKFSLRLKLMLFTTILALITYSTSAVFLYFVYDHVVNFWQVSFEVFTIITLLLGIIWSGILAYFAARVITKRLDQLEQVASRAANGDLNQSIEIGKSDDEIKALSIAFDTMLKNLKEMVHNIDVNFETTNKSVIQMKHASEQVSQHSEQISASIDDISRGAESSSEAIQTTVEAVEEATELAEKVQEKAAQSREKSNTMMVTLTKSKDVVNQLVAGIQKLAEEQEVSLKDVEHLKQNAIQVESIITMVGEIAEQTNLLALNASIEAARAGEHGKGFAVVAEEIRKLADQSGQAVQRISELINAIQQDVNHVVEKINDNMVYAKKEADNGVHTNTAIEQMSGSIEAVASEITTISELVNKQLESIQSTATQSQEVAAIAEETSAGAEEVNASIHEQANTISTVDQLAHDLEVQAQNLNKQIQKFTGVKSKEA</sequence>
<keyword evidence="8" id="KW-1133">Transmembrane helix</keyword>
<protein>
    <submittedName>
        <fullName evidence="11">Methyl-accepting chemotaxis protein</fullName>
    </submittedName>
</protein>
<reference evidence="11 12" key="1">
    <citation type="submission" date="2016-11" db="EMBL/GenBank/DDBJ databases">
        <authorList>
            <person name="Jaros S."/>
            <person name="Januszkiewicz K."/>
            <person name="Wedrychowicz H."/>
        </authorList>
    </citation>
    <scope>NUCLEOTIDE SEQUENCE [LARGE SCALE GENOMIC DNA]</scope>
    <source>
        <strain evidence="11 12">IBRC-M 10683</strain>
    </source>
</reference>
<dbReference type="SMART" id="SM00283">
    <property type="entry name" value="MA"/>
    <property type="match status" value="1"/>
</dbReference>
<dbReference type="Gene3D" id="1.10.287.950">
    <property type="entry name" value="Methyl-accepting chemotaxis protein"/>
    <property type="match status" value="1"/>
</dbReference>
<feature type="coiled-coil region" evidence="7">
    <location>
        <begin position="404"/>
        <end position="431"/>
    </location>
</feature>
<dbReference type="STRING" id="930117.SAMN05216225_10824"/>
<dbReference type="PANTHER" id="PTHR32089">
    <property type="entry name" value="METHYL-ACCEPTING CHEMOTAXIS PROTEIN MCPB"/>
    <property type="match status" value="1"/>
</dbReference>
<evidence type="ECO:0000256" key="3">
    <source>
        <dbReference type="ARBA" id="ARBA00023136"/>
    </source>
</evidence>
<name>A0A1M5NJP3_9BACI</name>
<feature type="domain" description="Methyl-accepting transducer" evidence="9">
    <location>
        <begin position="144"/>
        <end position="394"/>
    </location>
</feature>
<comment type="similarity">
    <text evidence="5">Belongs to the methyl-accepting chemotaxis (MCP) protein family.</text>
</comment>
<evidence type="ECO:0000256" key="6">
    <source>
        <dbReference type="PROSITE-ProRule" id="PRU00284"/>
    </source>
</evidence>
<dbReference type="PROSITE" id="PS50111">
    <property type="entry name" value="CHEMOTAXIS_TRANSDUC_2"/>
    <property type="match status" value="1"/>
</dbReference>
<evidence type="ECO:0000313" key="12">
    <source>
        <dbReference type="Proteomes" id="UP000183988"/>
    </source>
</evidence>
<dbReference type="Pfam" id="PF00672">
    <property type="entry name" value="HAMP"/>
    <property type="match status" value="1"/>
</dbReference>
<dbReference type="GO" id="GO:0007165">
    <property type="term" value="P:signal transduction"/>
    <property type="evidence" value="ECO:0007669"/>
    <property type="project" value="UniProtKB-KW"/>
</dbReference>
<dbReference type="PROSITE" id="PS50885">
    <property type="entry name" value="HAMP"/>
    <property type="match status" value="1"/>
</dbReference>